<dbReference type="AlphaFoldDB" id="A0A7U8C7R1"/>
<proteinExistence type="inferred from homology"/>
<comment type="caution">
    <text evidence="3">The sequence shown here is derived from an EMBL/GenBank/DDBJ whole genome shotgun (WGS) entry which is preliminary data.</text>
</comment>
<keyword evidence="4" id="KW-1185">Reference proteome</keyword>
<keyword evidence="3" id="KW-0808">Transferase</keyword>
<reference evidence="3 4" key="1">
    <citation type="submission" date="2006-02" db="EMBL/GenBank/DDBJ databases">
        <authorList>
            <person name="Pinhassi J."/>
            <person name="Pedros-Alio C."/>
            <person name="Ferriera S."/>
            <person name="Johnson J."/>
            <person name="Kravitz S."/>
            <person name="Halpern A."/>
            <person name="Remington K."/>
            <person name="Beeson K."/>
            <person name="Tran B."/>
            <person name="Rogers Y.-H."/>
            <person name="Friedman R."/>
            <person name="Venter J.C."/>
        </authorList>
    </citation>
    <scope>NUCLEOTIDE SEQUENCE [LARGE SCALE GENOMIC DNA]</scope>
    <source>
        <strain evidence="3 4">MED92</strain>
    </source>
</reference>
<dbReference type="GO" id="GO:0016740">
    <property type="term" value="F:transferase activity"/>
    <property type="evidence" value="ECO:0007669"/>
    <property type="project" value="UniProtKB-KW"/>
</dbReference>
<gene>
    <name evidence="3" type="ORF">MED92_07016</name>
</gene>
<dbReference type="InterPro" id="IPR029044">
    <property type="entry name" value="Nucleotide-diphossugar_trans"/>
</dbReference>
<organism evidence="3 4">
    <name type="scientific">Neptuniibacter caesariensis</name>
    <dbReference type="NCBI Taxonomy" id="207954"/>
    <lineage>
        <taxon>Bacteria</taxon>
        <taxon>Pseudomonadati</taxon>
        <taxon>Pseudomonadota</taxon>
        <taxon>Gammaproteobacteria</taxon>
        <taxon>Oceanospirillales</taxon>
        <taxon>Oceanospirillaceae</taxon>
        <taxon>Neptuniibacter</taxon>
    </lineage>
</organism>
<dbReference type="OrthoDB" id="9815923at2"/>
<accession>A0A7U8C7R1</accession>
<dbReference type="EMBL" id="AAOW01000001">
    <property type="protein sequence ID" value="EAR62849.1"/>
    <property type="molecule type" value="Genomic_DNA"/>
</dbReference>
<evidence type="ECO:0000313" key="3">
    <source>
        <dbReference type="EMBL" id="EAR62849.1"/>
    </source>
</evidence>
<dbReference type="RefSeq" id="WP_007021867.1">
    <property type="nucleotide sequence ID" value="NZ_CH724126.1"/>
</dbReference>
<protein>
    <submittedName>
        <fullName evidence="3">Putative transferase</fullName>
    </submittedName>
</protein>
<comment type="similarity">
    <text evidence="1">Belongs to the glycosyltransferase 2 family. WaaE/KdtX subfamily.</text>
</comment>
<dbReference type="InterPro" id="IPR001173">
    <property type="entry name" value="Glyco_trans_2-like"/>
</dbReference>
<feature type="domain" description="Glycosyltransferase 2-like" evidence="2">
    <location>
        <begin position="3"/>
        <end position="144"/>
    </location>
</feature>
<sequence length="252" mass="28657">MISVIIITKNEANNIQDCLNSVSWADEIIVVDSGSNDGTQEICRGYANCKLVDTDWPGFGPQKNRALQQASHDWVFSIDADERVSDELMREIIETVKNGSHDGYLIPRRSQYCGRFIDHAGWYPDYVLRLFKKAQSRFTDDKVHEKVVVKGSEGKLSEPLLHYSFSNLEQVLSKVDHYSTLGAQQLYARGKKATVGKAIYKGFWSFIRTYLIRRGFLDGKHGLMLAISNAEGTYYKYAKLALLCEQGKQNER</sequence>
<evidence type="ECO:0000313" key="4">
    <source>
        <dbReference type="Proteomes" id="UP000002171"/>
    </source>
</evidence>
<dbReference type="CDD" id="cd02511">
    <property type="entry name" value="Beta4Glucosyltransferase"/>
    <property type="match status" value="1"/>
</dbReference>
<dbReference type="Gene3D" id="3.90.550.10">
    <property type="entry name" value="Spore Coat Polysaccharide Biosynthesis Protein SpsA, Chain A"/>
    <property type="match status" value="1"/>
</dbReference>
<evidence type="ECO:0000256" key="1">
    <source>
        <dbReference type="ARBA" id="ARBA00038494"/>
    </source>
</evidence>
<dbReference type="Pfam" id="PF00535">
    <property type="entry name" value="Glycos_transf_2"/>
    <property type="match status" value="1"/>
</dbReference>
<evidence type="ECO:0000259" key="2">
    <source>
        <dbReference type="Pfam" id="PF00535"/>
    </source>
</evidence>
<dbReference type="SUPFAM" id="SSF53448">
    <property type="entry name" value="Nucleotide-diphospho-sugar transferases"/>
    <property type="match status" value="1"/>
</dbReference>
<dbReference type="PANTHER" id="PTHR43630">
    <property type="entry name" value="POLY-BETA-1,6-N-ACETYL-D-GLUCOSAMINE SYNTHASE"/>
    <property type="match status" value="1"/>
</dbReference>
<dbReference type="PANTHER" id="PTHR43630:SF2">
    <property type="entry name" value="GLYCOSYLTRANSFERASE"/>
    <property type="match status" value="1"/>
</dbReference>
<name>A0A7U8C7R1_NEPCE</name>
<dbReference type="Proteomes" id="UP000002171">
    <property type="component" value="Unassembled WGS sequence"/>
</dbReference>